<comment type="caution">
    <text evidence="2">The sequence shown here is derived from an EMBL/GenBank/DDBJ whole genome shotgun (WGS) entry which is preliminary data.</text>
</comment>
<feature type="compositionally biased region" description="Low complexity" evidence="1">
    <location>
        <begin position="165"/>
        <end position="182"/>
    </location>
</feature>
<proteinExistence type="predicted"/>
<feature type="compositionally biased region" description="Low complexity" evidence="1">
    <location>
        <begin position="9"/>
        <end position="27"/>
    </location>
</feature>
<feature type="compositionally biased region" description="Low complexity" evidence="1">
    <location>
        <begin position="46"/>
        <end position="78"/>
    </location>
</feature>
<dbReference type="EMBL" id="BAAAHB010000058">
    <property type="protein sequence ID" value="GAA0478442.1"/>
    <property type="molecule type" value="Genomic_DNA"/>
</dbReference>
<dbReference type="Proteomes" id="UP001499895">
    <property type="component" value="Unassembled WGS sequence"/>
</dbReference>
<feature type="region of interest" description="Disordered" evidence="1">
    <location>
        <begin position="484"/>
        <end position="504"/>
    </location>
</feature>
<protein>
    <recommendedName>
        <fullName evidence="4">Peptidoglycan binding domain-containing protein</fullName>
    </recommendedName>
</protein>
<feature type="compositionally biased region" description="Polar residues" evidence="1">
    <location>
        <begin position="494"/>
        <end position="503"/>
    </location>
</feature>
<organism evidence="2 3">
    <name type="scientific">Streptomyces stramineus</name>
    <dbReference type="NCBI Taxonomy" id="173861"/>
    <lineage>
        <taxon>Bacteria</taxon>
        <taxon>Bacillati</taxon>
        <taxon>Actinomycetota</taxon>
        <taxon>Actinomycetes</taxon>
        <taxon>Kitasatosporales</taxon>
        <taxon>Streptomycetaceae</taxon>
        <taxon>Streptomyces</taxon>
    </lineage>
</organism>
<evidence type="ECO:0008006" key="4">
    <source>
        <dbReference type="Google" id="ProtNLM"/>
    </source>
</evidence>
<evidence type="ECO:0000313" key="2">
    <source>
        <dbReference type="EMBL" id="GAA0478442.1"/>
    </source>
</evidence>
<evidence type="ECO:0000313" key="3">
    <source>
        <dbReference type="Proteomes" id="UP001499895"/>
    </source>
</evidence>
<feature type="region of interest" description="Disordered" evidence="1">
    <location>
        <begin position="1"/>
        <end position="304"/>
    </location>
</feature>
<feature type="compositionally biased region" description="Low complexity" evidence="1">
    <location>
        <begin position="254"/>
        <end position="266"/>
    </location>
</feature>
<accession>A0ABN1AKK6</accession>
<gene>
    <name evidence="2" type="ORF">GCM10009544_45460</name>
</gene>
<feature type="compositionally biased region" description="Low complexity" evidence="1">
    <location>
        <begin position="196"/>
        <end position="210"/>
    </location>
</feature>
<keyword evidence="3" id="KW-1185">Reference proteome</keyword>
<feature type="compositionally biased region" description="Low complexity" evidence="1">
    <location>
        <begin position="276"/>
        <end position="298"/>
    </location>
</feature>
<feature type="compositionally biased region" description="Polar residues" evidence="1">
    <location>
        <begin position="128"/>
        <end position="140"/>
    </location>
</feature>
<sequence length="617" mass="61184">MREGSVPTAAQQQAQQQQNAQQQPAAPVDDWPAGPVAGTPQWQADASAARAARGSGSQVDDWPGASGTAGSAGSSGPSAPGGAGGAGAPWQGVPSDGMSTTGATPWPGEPATPQTTGSTPWPVDPMATGTNPIMQSTPPMSTGAPAWNDGADSTQQFPAPTMDQGTATPFAAPAGGAAFAGGRTDTPREGTPRVPAPNGGAPAPAGKQQPKGGGKGGKGGGKKGGPKPPAAGGQAGGQTRVRGVPAVPPPPGPGRKAAAVDSGAPRVPVPKPKVPGPGAAAPAAQSAPKSAPKAAPKAAPKKQGRSKLVLLGGGLVGLVAVAYGAGLALDHADVPKGTTVLGVAIGGSSKEDAVQKLDTALGDRAAKPLKVSIGGKEAQLKPAVAGLSIDTQATVRAAAGRDYNPLTVIGSLVGGGRTAEAEIVADEEKIASALKALAGESGSSKDGTIKFEPGKAVPVYGQAYEGVDTDSAVKTVAQAYRDRAATGEDKPVTLPSSHQQPKVSNAEVDRMMKDFAKPAMSGLVTVQVDAAHKIQFGPDRSLPKILAVKEVGGKLVDNYNLEALKELYGTAFNGVLIQRGDGTKTPVQPTDVVGPLRKALLGKTPAERIATIPVNGS</sequence>
<evidence type="ECO:0000256" key="1">
    <source>
        <dbReference type="SAM" id="MobiDB-lite"/>
    </source>
</evidence>
<name>A0ABN1AKK6_9ACTN</name>
<reference evidence="2 3" key="1">
    <citation type="journal article" date="2019" name="Int. J. Syst. Evol. Microbiol.">
        <title>The Global Catalogue of Microorganisms (GCM) 10K type strain sequencing project: providing services to taxonomists for standard genome sequencing and annotation.</title>
        <authorList>
            <consortium name="The Broad Institute Genomics Platform"/>
            <consortium name="The Broad Institute Genome Sequencing Center for Infectious Disease"/>
            <person name="Wu L."/>
            <person name="Ma J."/>
        </authorList>
    </citation>
    <scope>NUCLEOTIDE SEQUENCE [LARGE SCALE GENOMIC DNA]</scope>
    <source>
        <strain evidence="2 3">JCM 10649</strain>
    </source>
</reference>